<dbReference type="SUPFAM" id="SSF56731">
    <property type="entry name" value="DNA primase core"/>
    <property type="match status" value="1"/>
</dbReference>
<keyword evidence="2" id="KW-1185">Reference proteome</keyword>
<evidence type="ECO:0000313" key="2">
    <source>
        <dbReference type="Proteomes" id="UP000549971"/>
    </source>
</evidence>
<dbReference type="CDD" id="cd00188">
    <property type="entry name" value="TOPRIM"/>
    <property type="match status" value="1"/>
</dbReference>
<sequence>MKRTHVFPYYDEHKNGSFIKVRFETNDERGKTFRYFMPYGRDGWNSGCFEPGKPDDADRILYRLPQVLRERKTGADLFWTEGERDADAIASLGYVATSHHQAAGHATQAQADWLKGWRGRIYLVADRDIPGAVCALRRYDLLRWAGIPARKLRIVRTRIGKDARDHIEAGHSVNRFHRLDPEALREIAETARAEDFTSAGYTFNLTADERALGFPSFP</sequence>
<protein>
    <recommendedName>
        <fullName evidence="3">Toprim domain-containing protein</fullName>
    </recommendedName>
</protein>
<gene>
    <name evidence="1" type="ORF">HDA39_004494</name>
</gene>
<name>A0A7W9J9R1_9ACTN</name>
<evidence type="ECO:0000313" key="1">
    <source>
        <dbReference type="EMBL" id="MBB5837760.1"/>
    </source>
</evidence>
<accession>A0A7W9J9R1</accession>
<evidence type="ECO:0008006" key="3">
    <source>
        <dbReference type="Google" id="ProtNLM"/>
    </source>
</evidence>
<dbReference type="RefSeq" id="WP_184798022.1">
    <property type="nucleotide sequence ID" value="NZ_JACHMY010000001.1"/>
</dbReference>
<reference evidence="1 2" key="1">
    <citation type="submission" date="2020-08" db="EMBL/GenBank/DDBJ databases">
        <title>Sequencing the genomes of 1000 actinobacteria strains.</title>
        <authorList>
            <person name="Klenk H.-P."/>
        </authorList>
    </citation>
    <scope>NUCLEOTIDE SEQUENCE [LARGE SCALE GENOMIC DNA]</scope>
    <source>
        <strain evidence="1 2">DSM 28967</strain>
    </source>
</reference>
<proteinExistence type="predicted"/>
<dbReference type="EMBL" id="JACHMY010000001">
    <property type="protein sequence ID" value="MBB5837760.1"/>
    <property type="molecule type" value="Genomic_DNA"/>
</dbReference>
<dbReference type="AlphaFoldDB" id="A0A7W9J9R1"/>
<dbReference type="Gene3D" id="3.40.1360.10">
    <property type="match status" value="1"/>
</dbReference>
<dbReference type="Proteomes" id="UP000549971">
    <property type="component" value="Unassembled WGS sequence"/>
</dbReference>
<organism evidence="1 2">
    <name type="scientific">Kribbella italica</name>
    <dbReference type="NCBI Taxonomy" id="1540520"/>
    <lineage>
        <taxon>Bacteria</taxon>
        <taxon>Bacillati</taxon>
        <taxon>Actinomycetota</taxon>
        <taxon>Actinomycetes</taxon>
        <taxon>Propionibacteriales</taxon>
        <taxon>Kribbellaceae</taxon>
        <taxon>Kribbella</taxon>
    </lineage>
</organism>
<comment type="caution">
    <text evidence="1">The sequence shown here is derived from an EMBL/GenBank/DDBJ whole genome shotgun (WGS) entry which is preliminary data.</text>
</comment>